<dbReference type="Proteomes" id="UP001165575">
    <property type="component" value="Unassembled WGS sequence"/>
</dbReference>
<dbReference type="Pfam" id="PF14301">
    <property type="entry name" value="DUF4376"/>
    <property type="match status" value="1"/>
</dbReference>
<evidence type="ECO:0000259" key="1">
    <source>
        <dbReference type="Pfam" id="PF14301"/>
    </source>
</evidence>
<protein>
    <submittedName>
        <fullName evidence="2">DUF4376 domain-containing protein</fullName>
    </submittedName>
</protein>
<proteinExistence type="predicted"/>
<reference evidence="2 3" key="1">
    <citation type="submission" date="2022-07" db="EMBL/GenBank/DDBJ databases">
        <title>Bombella genomes.</title>
        <authorList>
            <person name="Harer L."/>
            <person name="Styblova S."/>
            <person name="Ehrmann M."/>
        </authorList>
    </citation>
    <scope>NUCLEOTIDE SEQUENCE [LARGE SCALE GENOMIC DNA]</scope>
    <source>
        <strain evidence="2 3">TMW 2.2556</strain>
    </source>
</reference>
<sequence length="174" mass="18637">QPTPVTGWFDMGFYNSLDGFPPASELLPLTPEQWKNRLPCGQAVKDGKIVPYVTPKTLDGQRAVLSGLTNQKKALGVYFQPSATSSAVLFPSDDTSYANALQQAQVAQLGAWTDGTAWTLADGSSVPMSSDDVTGLFKKLAKYRGACQTHAAALSKQLENDLNTDLTAGWPGNR</sequence>
<dbReference type="EMBL" id="JANIDX010000005">
    <property type="protein sequence ID" value="MCX5619906.1"/>
    <property type="molecule type" value="Genomic_DNA"/>
</dbReference>
<feature type="non-terminal residue" evidence="2">
    <location>
        <position position="1"/>
    </location>
</feature>
<evidence type="ECO:0000313" key="2">
    <source>
        <dbReference type="EMBL" id="MCX5619906.1"/>
    </source>
</evidence>
<dbReference type="InterPro" id="IPR025484">
    <property type="entry name" value="DUF4376"/>
</dbReference>
<gene>
    <name evidence="2" type="ORF">NQF89_05655</name>
</gene>
<keyword evidence="3" id="KW-1185">Reference proteome</keyword>
<accession>A0ABT3WLP8</accession>
<dbReference type="RefSeq" id="WP_266137733.1">
    <property type="nucleotide sequence ID" value="NZ_JANIDX010000005.1"/>
</dbReference>
<evidence type="ECO:0000313" key="3">
    <source>
        <dbReference type="Proteomes" id="UP001165575"/>
    </source>
</evidence>
<feature type="domain" description="DUF4376" evidence="1">
    <location>
        <begin position="89"/>
        <end position="163"/>
    </location>
</feature>
<name>A0ABT3WLP8_9PROT</name>
<comment type="caution">
    <text evidence="2">The sequence shown here is derived from an EMBL/GenBank/DDBJ whole genome shotgun (WGS) entry which is preliminary data.</text>
</comment>
<organism evidence="2 3">
    <name type="scientific">Bombella pollinis</name>
    <dbReference type="NCBI Taxonomy" id="2967337"/>
    <lineage>
        <taxon>Bacteria</taxon>
        <taxon>Pseudomonadati</taxon>
        <taxon>Pseudomonadota</taxon>
        <taxon>Alphaproteobacteria</taxon>
        <taxon>Acetobacterales</taxon>
        <taxon>Acetobacteraceae</taxon>
        <taxon>Bombella</taxon>
    </lineage>
</organism>